<evidence type="ECO:0000256" key="7">
    <source>
        <dbReference type="ARBA" id="ARBA00023136"/>
    </source>
</evidence>
<dbReference type="InterPro" id="IPR011606">
    <property type="entry name" value="Brnchd-chn_aa_trnsp_permease"/>
</dbReference>
<keyword evidence="5 9" id="KW-0812">Transmembrane</keyword>
<dbReference type="GO" id="GO:1903785">
    <property type="term" value="P:L-valine transmembrane transport"/>
    <property type="evidence" value="ECO:0007669"/>
    <property type="project" value="TreeGrafter"/>
</dbReference>
<accession>A0A7W4XWR1</accession>
<feature type="region of interest" description="Disordered" evidence="8">
    <location>
        <begin position="1"/>
        <end position="20"/>
    </location>
</feature>
<protein>
    <submittedName>
        <fullName evidence="10">Putative branched-subunit amino acid permease</fullName>
    </submittedName>
</protein>
<dbReference type="RefSeq" id="WP_183391157.1">
    <property type="nucleotide sequence ID" value="NZ_JACHVY010000001.1"/>
</dbReference>
<dbReference type="EMBL" id="JACHVY010000001">
    <property type="protein sequence ID" value="MBB2901173.1"/>
    <property type="molecule type" value="Genomic_DNA"/>
</dbReference>
<keyword evidence="6 9" id="KW-1133">Transmembrane helix</keyword>
<evidence type="ECO:0000313" key="11">
    <source>
        <dbReference type="Proteomes" id="UP000533269"/>
    </source>
</evidence>
<evidence type="ECO:0000256" key="6">
    <source>
        <dbReference type="ARBA" id="ARBA00022989"/>
    </source>
</evidence>
<feature type="compositionally biased region" description="Gly residues" evidence="8">
    <location>
        <begin position="249"/>
        <end position="260"/>
    </location>
</feature>
<reference evidence="10 11" key="2">
    <citation type="submission" date="2020-08" db="EMBL/GenBank/DDBJ databases">
        <authorList>
            <person name="Partida-Martinez L."/>
            <person name="Huntemann M."/>
            <person name="Clum A."/>
            <person name="Wang J."/>
            <person name="Palaniappan K."/>
            <person name="Ritter S."/>
            <person name="Chen I.-M."/>
            <person name="Stamatis D."/>
            <person name="Reddy T."/>
            <person name="O'Malley R."/>
            <person name="Daum C."/>
            <person name="Shapiro N."/>
            <person name="Ivanova N."/>
            <person name="Kyrpides N."/>
            <person name="Woyke T."/>
        </authorList>
    </citation>
    <scope>NUCLEOTIDE SEQUENCE [LARGE SCALE GENOMIC DNA]</scope>
    <source>
        <strain evidence="10 11">AS2.23</strain>
    </source>
</reference>
<dbReference type="Proteomes" id="UP000533269">
    <property type="component" value="Unassembled WGS sequence"/>
</dbReference>
<feature type="transmembrane region" description="Helical" evidence="9">
    <location>
        <begin position="37"/>
        <end position="63"/>
    </location>
</feature>
<feature type="transmembrane region" description="Helical" evidence="9">
    <location>
        <begin position="197"/>
        <end position="230"/>
    </location>
</feature>
<evidence type="ECO:0000256" key="3">
    <source>
        <dbReference type="ARBA" id="ARBA00022448"/>
    </source>
</evidence>
<dbReference type="Pfam" id="PF03591">
    <property type="entry name" value="AzlC"/>
    <property type="match status" value="1"/>
</dbReference>
<dbReference type="PANTHER" id="PTHR34979">
    <property type="entry name" value="INNER MEMBRANE PROTEIN YGAZ"/>
    <property type="match status" value="1"/>
</dbReference>
<dbReference type="GO" id="GO:0005886">
    <property type="term" value="C:plasma membrane"/>
    <property type="evidence" value="ECO:0007669"/>
    <property type="project" value="UniProtKB-SubCell"/>
</dbReference>
<dbReference type="PANTHER" id="PTHR34979:SF1">
    <property type="entry name" value="INNER MEMBRANE PROTEIN YGAZ"/>
    <property type="match status" value="1"/>
</dbReference>
<proteinExistence type="inferred from homology"/>
<keyword evidence="7 9" id="KW-0472">Membrane</keyword>
<organism evidence="10 11">
    <name type="scientific">Kineococcus radiotolerans</name>
    <dbReference type="NCBI Taxonomy" id="131568"/>
    <lineage>
        <taxon>Bacteria</taxon>
        <taxon>Bacillati</taxon>
        <taxon>Actinomycetota</taxon>
        <taxon>Actinomycetes</taxon>
        <taxon>Kineosporiales</taxon>
        <taxon>Kineosporiaceae</taxon>
        <taxon>Kineococcus</taxon>
    </lineage>
</organism>
<feature type="compositionally biased region" description="Pro residues" evidence="8">
    <location>
        <begin position="7"/>
        <end position="18"/>
    </location>
</feature>
<name>A0A7W4XWR1_KINRA</name>
<evidence type="ECO:0000256" key="2">
    <source>
        <dbReference type="ARBA" id="ARBA00010735"/>
    </source>
</evidence>
<keyword evidence="4" id="KW-1003">Cell membrane</keyword>
<gene>
    <name evidence="10" type="ORF">FHR75_001961</name>
</gene>
<comment type="similarity">
    <text evidence="2">Belongs to the AzlC family.</text>
</comment>
<evidence type="ECO:0000256" key="8">
    <source>
        <dbReference type="SAM" id="MobiDB-lite"/>
    </source>
</evidence>
<comment type="subcellular location">
    <subcellularLocation>
        <location evidence="1">Cell membrane</location>
        <topology evidence="1">Multi-pass membrane protein</topology>
    </subcellularLocation>
</comment>
<evidence type="ECO:0000256" key="9">
    <source>
        <dbReference type="SAM" id="Phobius"/>
    </source>
</evidence>
<sequence>MSDAAPAQPPPAGPPAGPPDRAAVVRQGLSVAVATGLYGVSFGALSVTSGLSVLQTCLLSLLLFSGGSQFALVGVLGGGGTGGAALAASSLLGVRNALYGLQLSPTMRPRGWRRVVVPQLTIDESTAVAVAQPVPALRRLGFWVTGLGVYAGWNLTTLLGALAGDALGDPQRFGLDAAAAASFAALLWPRVRGREPVAVAVVAVLLTTVLVPVVPPGLPVVAAALAGSVLAWSWRARPPGPSVPPDGNAPGGDAPGGSAA</sequence>
<comment type="caution">
    <text evidence="10">The sequence shown here is derived from an EMBL/GenBank/DDBJ whole genome shotgun (WGS) entry which is preliminary data.</text>
</comment>
<feature type="transmembrane region" description="Helical" evidence="9">
    <location>
        <begin position="140"/>
        <end position="161"/>
    </location>
</feature>
<feature type="region of interest" description="Disordered" evidence="8">
    <location>
        <begin position="239"/>
        <end position="260"/>
    </location>
</feature>
<feature type="transmembrane region" description="Helical" evidence="9">
    <location>
        <begin position="173"/>
        <end position="191"/>
    </location>
</feature>
<evidence type="ECO:0000256" key="4">
    <source>
        <dbReference type="ARBA" id="ARBA00022475"/>
    </source>
</evidence>
<evidence type="ECO:0000256" key="5">
    <source>
        <dbReference type="ARBA" id="ARBA00022692"/>
    </source>
</evidence>
<keyword evidence="3" id="KW-0813">Transport</keyword>
<reference evidence="10 11" key="1">
    <citation type="submission" date="2020-08" db="EMBL/GenBank/DDBJ databases">
        <title>The Agave Microbiome: Exploring the role of microbial communities in plant adaptations to desert environments.</title>
        <authorList>
            <person name="Partida-Martinez L.P."/>
        </authorList>
    </citation>
    <scope>NUCLEOTIDE SEQUENCE [LARGE SCALE GENOMIC DNA]</scope>
    <source>
        <strain evidence="10 11">AS2.23</strain>
    </source>
</reference>
<feature type="transmembrane region" description="Helical" evidence="9">
    <location>
        <begin position="70"/>
        <end position="94"/>
    </location>
</feature>
<evidence type="ECO:0000256" key="1">
    <source>
        <dbReference type="ARBA" id="ARBA00004651"/>
    </source>
</evidence>
<evidence type="ECO:0000313" key="10">
    <source>
        <dbReference type="EMBL" id="MBB2901173.1"/>
    </source>
</evidence>
<dbReference type="AlphaFoldDB" id="A0A7W4XWR1"/>